<keyword evidence="1" id="KW-1133">Transmembrane helix</keyword>
<protein>
    <submittedName>
        <fullName evidence="3">TIGR02186 family protein</fullName>
    </submittedName>
</protein>
<dbReference type="AlphaFoldDB" id="A0A7H1N5L0"/>
<accession>A0A7H1N5L0</accession>
<dbReference type="Pfam" id="PF09608">
    <property type="entry name" value="Alph_Pro_TM"/>
    <property type="match status" value="1"/>
</dbReference>
<keyword evidence="1" id="KW-0472">Membrane</keyword>
<keyword evidence="4" id="KW-1185">Reference proteome</keyword>
<evidence type="ECO:0000256" key="1">
    <source>
        <dbReference type="SAM" id="Phobius"/>
    </source>
</evidence>
<dbReference type="KEGG" id="dvn:HQ394_18895"/>
<gene>
    <name evidence="3" type="ORF">HQ394_18895</name>
</gene>
<dbReference type="Proteomes" id="UP000516369">
    <property type="component" value="Chromosome"/>
</dbReference>
<sequence length="244" mass="26243">MAIGNLIAGLLALLASPAAAADLITSLSNSLVAITTGFTGSNVLVFGATDGGGDVIVVVRGPESREVVRRKARTFGIWINEAEVVFDNVPGFFAVASSRPPLSNVPPEVARLYQIGTDQLRLLPQRPEAPAVAQEFRSALIRAKQRDAVYSQEISEIQFLGNRLFRTDMWIPANAPVGTYSVSVYLLRDNEIVSAEITPLLVSRVGFEARVFEFAHDYAVAYGILAIGIAAIAGWIANLVFRKG</sequence>
<organism evidence="3 4">
    <name type="scientific">Defluviicoccus vanus</name>
    <dbReference type="NCBI Taxonomy" id="111831"/>
    <lineage>
        <taxon>Bacteria</taxon>
        <taxon>Pseudomonadati</taxon>
        <taxon>Pseudomonadota</taxon>
        <taxon>Alphaproteobacteria</taxon>
        <taxon>Rhodospirillales</taxon>
        <taxon>Rhodospirillaceae</taxon>
        <taxon>Defluviicoccus</taxon>
    </lineage>
</organism>
<dbReference type="RefSeq" id="WP_190261457.1">
    <property type="nucleotide sequence ID" value="NZ_CP053923.1"/>
</dbReference>
<keyword evidence="2" id="KW-0732">Signal</keyword>
<proteinExistence type="predicted"/>
<evidence type="ECO:0000256" key="2">
    <source>
        <dbReference type="SAM" id="SignalP"/>
    </source>
</evidence>
<feature type="transmembrane region" description="Helical" evidence="1">
    <location>
        <begin position="219"/>
        <end position="241"/>
    </location>
</feature>
<name>A0A7H1N5L0_9PROT</name>
<feature type="signal peptide" evidence="2">
    <location>
        <begin position="1"/>
        <end position="20"/>
    </location>
</feature>
<reference evidence="3 4" key="1">
    <citation type="submission" date="2020-05" db="EMBL/GenBank/DDBJ databases">
        <title>Complete closed genome sequence of Defluviicoccus vanus.</title>
        <authorList>
            <person name="Bessarab I."/>
            <person name="Arumugam K."/>
            <person name="Maszenan A.M."/>
            <person name="Seviour R.J."/>
            <person name="Williams R.B."/>
        </authorList>
    </citation>
    <scope>NUCLEOTIDE SEQUENCE [LARGE SCALE GENOMIC DNA]</scope>
    <source>
        <strain evidence="3 4">Ben 114</strain>
    </source>
</reference>
<feature type="chain" id="PRO_5028952011" evidence="2">
    <location>
        <begin position="21"/>
        <end position="244"/>
    </location>
</feature>
<keyword evidence="1" id="KW-0812">Transmembrane</keyword>
<dbReference type="EMBL" id="CP053923">
    <property type="protein sequence ID" value="QNT70996.1"/>
    <property type="molecule type" value="Genomic_DNA"/>
</dbReference>
<evidence type="ECO:0000313" key="3">
    <source>
        <dbReference type="EMBL" id="QNT70996.1"/>
    </source>
</evidence>
<dbReference type="InterPro" id="IPR019088">
    <property type="entry name" value="CHP02186-rel_TM"/>
</dbReference>
<evidence type="ECO:0000313" key="4">
    <source>
        <dbReference type="Proteomes" id="UP000516369"/>
    </source>
</evidence>